<reference evidence="2 3" key="1">
    <citation type="journal article" date="2016" name="Nat. Commun.">
        <title>Thousands of microbial genomes shed light on interconnected biogeochemical processes in an aquifer system.</title>
        <authorList>
            <person name="Anantharaman K."/>
            <person name="Brown C.T."/>
            <person name="Hug L.A."/>
            <person name="Sharon I."/>
            <person name="Castelle C.J."/>
            <person name="Probst A.J."/>
            <person name="Thomas B.C."/>
            <person name="Singh A."/>
            <person name="Wilkins M.J."/>
            <person name="Karaoz U."/>
            <person name="Brodie E.L."/>
            <person name="Williams K.H."/>
            <person name="Hubbard S.S."/>
            <person name="Banfield J.F."/>
        </authorList>
    </citation>
    <scope>NUCLEOTIDE SEQUENCE [LARGE SCALE GENOMIC DNA]</scope>
</reference>
<protein>
    <recommendedName>
        <fullName evidence="1">PIN domain-containing protein</fullName>
    </recommendedName>
</protein>
<dbReference type="SMART" id="SM00670">
    <property type="entry name" value="PINc"/>
    <property type="match status" value="1"/>
</dbReference>
<dbReference type="Gene3D" id="3.40.50.1010">
    <property type="entry name" value="5'-nuclease"/>
    <property type="match status" value="1"/>
</dbReference>
<dbReference type="InterPro" id="IPR002716">
    <property type="entry name" value="PIN_dom"/>
</dbReference>
<dbReference type="Pfam" id="PF01850">
    <property type="entry name" value="PIN"/>
    <property type="match status" value="1"/>
</dbReference>
<name>A0A1F5VL05_9BACT</name>
<dbReference type="SUPFAM" id="SSF88723">
    <property type="entry name" value="PIN domain-like"/>
    <property type="match status" value="1"/>
</dbReference>
<evidence type="ECO:0000313" key="2">
    <source>
        <dbReference type="EMBL" id="OGF64137.1"/>
    </source>
</evidence>
<dbReference type="InterPro" id="IPR029060">
    <property type="entry name" value="PIN-like_dom_sf"/>
</dbReference>
<dbReference type="STRING" id="1817863.A2Y62_19805"/>
<sequence>MKKLPDTNTILSYFLHDNKELFQEAFHYFEKVRTGEERAVVLECVFTEIVYVLIKFYKVPRMEISDKLKEFMLYRGIVNEDKDELNHALDIFSSSNLSIVDCILCAKAKSINFGIFSFDEKLNKLSKKEK</sequence>
<evidence type="ECO:0000259" key="1">
    <source>
        <dbReference type="SMART" id="SM00670"/>
    </source>
</evidence>
<dbReference type="EMBL" id="MFGW01000140">
    <property type="protein sequence ID" value="OGF64137.1"/>
    <property type="molecule type" value="Genomic_DNA"/>
</dbReference>
<organism evidence="2 3">
    <name type="scientific">Candidatus Fischerbacteria bacterium RBG_13_37_8</name>
    <dbReference type="NCBI Taxonomy" id="1817863"/>
    <lineage>
        <taxon>Bacteria</taxon>
        <taxon>Candidatus Fischeribacteriota</taxon>
    </lineage>
</organism>
<evidence type="ECO:0000313" key="3">
    <source>
        <dbReference type="Proteomes" id="UP000178943"/>
    </source>
</evidence>
<dbReference type="Proteomes" id="UP000178943">
    <property type="component" value="Unassembled WGS sequence"/>
</dbReference>
<proteinExistence type="predicted"/>
<dbReference type="AlphaFoldDB" id="A0A1F5VL05"/>
<accession>A0A1F5VL05</accession>
<feature type="domain" description="PIN" evidence="1">
    <location>
        <begin position="1"/>
        <end position="124"/>
    </location>
</feature>
<comment type="caution">
    <text evidence="2">The sequence shown here is derived from an EMBL/GenBank/DDBJ whole genome shotgun (WGS) entry which is preliminary data.</text>
</comment>
<gene>
    <name evidence="2" type="ORF">A2Y62_19805</name>
</gene>